<keyword evidence="1" id="KW-0472">Membrane</keyword>
<proteinExistence type="predicted"/>
<feature type="transmembrane region" description="Helical" evidence="1">
    <location>
        <begin position="94"/>
        <end position="116"/>
    </location>
</feature>
<keyword evidence="1" id="KW-1133">Transmembrane helix</keyword>
<dbReference type="EMBL" id="QDKM01000006">
    <property type="protein sequence ID" value="PVH28183.1"/>
    <property type="molecule type" value="Genomic_DNA"/>
</dbReference>
<protein>
    <submittedName>
        <fullName evidence="2">Uncharacterized protein</fullName>
    </submittedName>
</protein>
<keyword evidence="3" id="KW-1185">Reference proteome</keyword>
<sequence>MTERYTEKLSLYGRASIFTADELRRQKRLNLNVVNESVLEGLVNQKEKQEAQQNNIIRSLVISLFFAFVSWNGGNIRIPGTGASISEIPAFLEISLITAAFSVLMITYSFLSIQLYGAVITEVARAVVAKSKLDPDIFAAARSQNWLFVKYFKYAPVDGRLPVYKISKIGKYFYDALIASFSLIVLGLWVLAISSILFIAHTGLSNDAAGWAVYITCGVIIAASFISMAANIVEFTHEVDFAVLEKIDTDRGDL</sequence>
<gene>
    <name evidence="2" type="ORF">DDE20_13830</name>
</gene>
<evidence type="ECO:0000313" key="3">
    <source>
        <dbReference type="Proteomes" id="UP000245911"/>
    </source>
</evidence>
<organism evidence="2 3">
    <name type="scientific">Pararhodobacter oceanensis</name>
    <dbReference type="NCBI Taxonomy" id="2172121"/>
    <lineage>
        <taxon>Bacteria</taxon>
        <taxon>Pseudomonadati</taxon>
        <taxon>Pseudomonadota</taxon>
        <taxon>Alphaproteobacteria</taxon>
        <taxon>Rhodobacterales</taxon>
        <taxon>Paracoccaceae</taxon>
        <taxon>Pararhodobacter</taxon>
    </lineage>
</organism>
<feature type="transmembrane region" description="Helical" evidence="1">
    <location>
        <begin position="211"/>
        <end position="233"/>
    </location>
</feature>
<dbReference type="Proteomes" id="UP000245911">
    <property type="component" value="Unassembled WGS sequence"/>
</dbReference>
<feature type="transmembrane region" description="Helical" evidence="1">
    <location>
        <begin position="56"/>
        <end position="74"/>
    </location>
</feature>
<dbReference type="AlphaFoldDB" id="A0A2T8HS13"/>
<feature type="transmembrane region" description="Helical" evidence="1">
    <location>
        <begin position="172"/>
        <end position="199"/>
    </location>
</feature>
<name>A0A2T8HS13_9RHOB</name>
<comment type="caution">
    <text evidence="2">The sequence shown here is derived from an EMBL/GenBank/DDBJ whole genome shotgun (WGS) entry which is preliminary data.</text>
</comment>
<accession>A0A2T8HS13</accession>
<evidence type="ECO:0000313" key="2">
    <source>
        <dbReference type="EMBL" id="PVH28183.1"/>
    </source>
</evidence>
<reference evidence="2 3" key="1">
    <citation type="submission" date="2018-04" db="EMBL/GenBank/DDBJ databases">
        <title>Pararhodobacter oceanense sp. nov., isolated from marine intertidal sediment.</title>
        <authorList>
            <person name="Wang X.-L."/>
            <person name="Du Z.-J."/>
        </authorList>
    </citation>
    <scope>NUCLEOTIDE SEQUENCE [LARGE SCALE GENOMIC DNA]</scope>
    <source>
        <strain evidence="2 3">AM505</strain>
    </source>
</reference>
<keyword evidence="1" id="KW-0812">Transmembrane</keyword>
<evidence type="ECO:0000256" key="1">
    <source>
        <dbReference type="SAM" id="Phobius"/>
    </source>
</evidence>